<comment type="caution">
    <text evidence="1">The sequence shown here is derived from an EMBL/GenBank/DDBJ whole genome shotgun (WGS) entry which is preliminary data.</text>
</comment>
<proteinExistence type="predicted"/>
<gene>
    <name evidence="1" type="ORF">Tci_012082</name>
</gene>
<dbReference type="Pfam" id="PF04827">
    <property type="entry name" value="Plant_tran"/>
    <property type="match status" value="1"/>
</dbReference>
<protein>
    <submittedName>
        <fullName evidence="1">Uncharacterized protein</fullName>
    </submittedName>
</protein>
<name>A0A6L2JWU8_TANCI</name>
<dbReference type="EMBL" id="BKCJ010001260">
    <property type="protein sequence ID" value="GEU40104.1"/>
    <property type="molecule type" value="Genomic_DNA"/>
</dbReference>
<dbReference type="InterPro" id="IPR006912">
    <property type="entry name" value="Harbinger_derived_prot"/>
</dbReference>
<reference evidence="1" key="1">
    <citation type="journal article" date="2019" name="Sci. Rep.">
        <title>Draft genome of Tanacetum cinerariifolium, the natural source of mosquito coil.</title>
        <authorList>
            <person name="Yamashiro T."/>
            <person name="Shiraishi A."/>
            <person name="Satake H."/>
            <person name="Nakayama K."/>
        </authorList>
    </citation>
    <scope>NUCLEOTIDE SEQUENCE</scope>
</reference>
<accession>A0A6L2JWU8</accession>
<dbReference type="AlphaFoldDB" id="A0A6L2JWU8"/>
<evidence type="ECO:0000313" key="1">
    <source>
        <dbReference type="EMBL" id="GEU40104.1"/>
    </source>
</evidence>
<sequence>MAYGAVPDALNEYLQMGATTARWPWENCPVAYRAQFCRVDHGPDPFILLETITTNDLWIWHAFFGFFGMNNDVNVLRQSLLFYDLKSGKHQMFYSWLTTCLIKGDIILLTGYICNGPFLLN</sequence>
<organism evidence="1">
    <name type="scientific">Tanacetum cinerariifolium</name>
    <name type="common">Dalmatian daisy</name>
    <name type="synonym">Chrysanthemum cinerariifolium</name>
    <dbReference type="NCBI Taxonomy" id="118510"/>
    <lineage>
        <taxon>Eukaryota</taxon>
        <taxon>Viridiplantae</taxon>
        <taxon>Streptophyta</taxon>
        <taxon>Embryophyta</taxon>
        <taxon>Tracheophyta</taxon>
        <taxon>Spermatophyta</taxon>
        <taxon>Magnoliopsida</taxon>
        <taxon>eudicotyledons</taxon>
        <taxon>Gunneridae</taxon>
        <taxon>Pentapetalae</taxon>
        <taxon>asterids</taxon>
        <taxon>campanulids</taxon>
        <taxon>Asterales</taxon>
        <taxon>Asteraceae</taxon>
        <taxon>Asteroideae</taxon>
        <taxon>Anthemideae</taxon>
        <taxon>Anthemidinae</taxon>
        <taxon>Tanacetum</taxon>
    </lineage>
</organism>